<dbReference type="AlphaFoldDB" id="A0A1W6MQA1"/>
<sequence>MLRLESLIPCSLVAQERLMVRKSSAEDGCAGRAIFALVTLAAELSGLNGTPVHERLERLWEAEEDRAGERDRFSEIVTEELFAVGFTFFPASATELVERIASRIERESCWLAA</sequence>
<organism evidence="1 2">
    <name type="scientific">Methylocystis bryophila</name>
    <dbReference type="NCBI Taxonomy" id="655015"/>
    <lineage>
        <taxon>Bacteria</taxon>
        <taxon>Pseudomonadati</taxon>
        <taxon>Pseudomonadota</taxon>
        <taxon>Alphaproteobacteria</taxon>
        <taxon>Hyphomicrobiales</taxon>
        <taxon>Methylocystaceae</taxon>
        <taxon>Methylocystis</taxon>
    </lineage>
</organism>
<evidence type="ECO:0000313" key="2">
    <source>
        <dbReference type="Proteomes" id="UP000193978"/>
    </source>
</evidence>
<gene>
    <name evidence="1" type="ORF">B1812_00370</name>
</gene>
<dbReference type="KEGG" id="mbry:B1812_00370"/>
<name>A0A1W6MQA1_9HYPH</name>
<keyword evidence="2" id="KW-1185">Reference proteome</keyword>
<dbReference type="EMBL" id="CP019948">
    <property type="protein sequence ID" value="ARN79773.1"/>
    <property type="molecule type" value="Genomic_DNA"/>
</dbReference>
<proteinExistence type="predicted"/>
<protein>
    <submittedName>
        <fullName evidence="1">Uncharacterized protein</fullName>
    </submittedName>
</protein>
<evidence type="ECO:0000313" key="1">
    <source>
        <dbReference type="EMBL" id="ARN79773.1"/>
    </source>
</evidence>
<dbReference type="Proteomes" id="UP000193978">
    <property type="component" value="Chromosome"/>
</dbReference>
<accession>A0A1W6MQA1</accession>
<dbReference type="RefSeq" id="WP_085769819.1">
    <property type="nucleotide sequence ID" value="NZ_AP027149.1"/>
</dbReference>
<reference evidence="1 2" key="1">
    <citation type="submission" date="2017-02" db="EMBL/GenBank/DDBJ databases">
        <authorList>
            <person name="Peterson S.W."/>
        </authorList>
    </citation>
    <scope>NUCLEOTIDE SEQUENCE [LARGE SCALE GENOMIC DNA]</scope>
    <source>
        <strain evidence="1 2">S285</strain>
    </source>
</reference>